<evidence type="ECO:0000256" key="1">
    <source>
        <dbReference type="SAM" id="Phobius"/>
    </source>
</evidence>
<sequence>MRANFKIQQLMMEKIGGIINAADEAYLDHLIETDSVAATLWQQTKKLYSSKDIDNGFSRFDHLPWQDITALPINGNKAGTEHDLYIWPETSGYIATPDGIFPLTSPDKSLEDQPQEQPPPMIQPDRVIPLVQLDKAAPLVQQDQQHDIISLGHAATLPPSAETTITTASDSQGGRIHRLIRTWAAAAALLFVAATSWWYFRSVQTPHRHLSLSDKNKGVQLQLANGKVVNLSTDSGTIALQKIQFNNNNKTLSLATSTIDESKGNEKLTLAVPAGLDYKVQLPDGSYIWLNSTTTMRFSVPFSGASRDVFIDGEAFIQVAKDVNRPFFVHTAHSTVQVLGTSFNINSYDKDVVKVSLVDGAVKMKDGEEEVTLKPGQQAVATGKGIQVRPFDEMEELSWRQGLFYFSGATLSEISRVLPRWFGIPVIMDNNRIAKETFTGSIDRNQPIIIFLDDLKSTTTVDYYFDNIGRLHFK</sequence>
<proteinExistence type="predicted"/>
<dbReference type="Proteomes" id="UP000253410">
    <property type="component" value="Unassembled WGS sequence"/>
</dbReference>
<gene>
    <name evidence="4" type="ORF">DF182_00350</name>
</gene>
<dbReference type="InterPro" id="IPR012373">
    <property type="entry name" value="Ferrdict_sens_TM"/>
</dbReference>
<keyword evidence="1" id="KW-1133">Transmembrane helix</keyword>
<evidence type="ECO:0008006" key="6">
    <source>
        <dbReference type="Google" id="ProtNLM"/>
    </source>
</evidence>
<dbReference type="GO" id="GO:0016989">
    <property type="term" value="F:sigma factor antagonist activity"/>
    <property type="evidence" value="ECO:0007669"/>
    <property type="project" value="TreeGrafter"/>
</dbReference>
<dbReference type="AlphaFoldDB" id="A0A365XXL5"/>
<keyword evidence="1" id="KW-0472">Membrane</keyword>
<dbReference type="InterPro" id="IPR032508">
    <property type="entry name" value="FecR_C"/>
</dbReference>
<evidence type="ECO:0000313" key="4">
    <source>
        <dbReference type="EMBL" id="RBL91106.1"/>
    </source>
</evidence>
<evidence type="ECO:0000259" key="2">
    <source>
        <dbReference type="Pfam" id="PF04773"/>
    </source>
</evidence>
<dbReference type="Gene3D" id="2.60.120.1440">
    <property type="match status" value="1"/>
</dbReference>
<name>A0A365XXL5_9BACT</name>
<dbReference type="OrthoDB" id="643697at2"/>
<accession>A0A365XXL5</accession>
<feature type="domain" description="Protein FecR C-terminal" evidence="3">
    <location>
        <begin position="404"/>
        <end position="464"/>
    </location>
</feature>
<dbReference type="InterPro" id="IPR006860">
    <property type="entry name" value="FecR"/>
</dbReference>
<evidence type="ECO:0000259" key="3">
    <source>
        <dbReference type="Pfam" id="PF16344"/>
    </source>
</evidence>
<dbReference type="Gene3D" id="3.55.50.30">
    <property type="match status" value="1"/>
</dbReference>
<keyword evidence="5" id="KW-1185">Reference proteome</keyword>
<comment type="caution">
    <text evidence="4">The sequence shown here is derived from an EMBL/GenBank/DDBJ whole genome shotgun (WGS) entry which is preliminary data.</text>
</comment>
<organism evidence="4 5">
    <name type="scientific">Chitinophaga flava</name>
    <dbReference type="NCBI Taxonomy" id="2259036"/>
    <lineage>
        <taxon>Bacteria</taxon>
        <taxon>Pseudomonadati</taxon>
        <taxon>Bacteroidota</taxon>
        <taxon>Chitinophagia</taxon>
        <taxon>Chitinophagales</taxon>
        <taxon>Chitinophagaceae</taxon>
        <taxon>Chitinophaga</taxon>
    </lineage>
</organism>
<evidence type="ECO:0000313" key="5">
    <source>
        <dbReference type="Proteomes" id="UP000253410"/>
    </source>
</evidence>
<keyword evidence="1" id="KW-0812">Transmembrane</keyword>
<dbReference type="PANTHER" id="PTHR30273:SF2">
    <property type="entry name" value="PROTEIN FECR"/>
    <property type="match status" value="1"/>
</dbReference>
<protein>
    <recommendedName>
        <fullName evidence="6">FecR protein domain-containing protein</fullName>
    </recommendedName>
</protein>
<dbReference type="PANTHER" id="PTHR30273">
    <property type="entry name" value="PERIPLASMIC SIGNAL SENSOR AND SIGMA FACTOR ACTIVATOR FECR-RELATED"/>
    <property type="match status" value="1"/>
</dbReference>
<feature type="transmembrane region" description="Helical" evidence="1">
    <location>
        <begin position="179"/>
        <end position="200"/>
    </location>
</feature>
<feature type="domain" description="FecR protein" evidence="2">
    <location>
        <begin position="275"/>
        <end position="363"/>
    </location>
</feature>
<reference evidence="4 5" key="1">
    <citation type="submission" date="2018-05" db="EMBL/GenBank/DDBJ databases">
        <title>Chitinophaga sp. K3CV102501T nov., isolated from isolated from a monsoon evergreen broad-leaved forest soil.</title>
        <authorList>
            <person name="Lv Y."/>
        </authorList>
    </citation>
    <scope>NUCLEOTIDE SEQUENCE [LARGE SCALE GENOMIC DNA]</scope>
    <source>
        <strain evidence="4 5">GDMCC 1.1325</strain>
    </source>
</reference>
<dbReference type="EMBL" id="QFFJ01000001">
    <property type="protein sequence ID" value="RBL91106.1"/>
    <property type="molecule type" value="Genomic_DNA"/>
</dbReference>
<dbReference type="Pfam" id="PF16344">
    <property type="entry name" value="FecR_C"/>
    <property type="match status" value="1"/>
</dbReference>
<dbReference type="Pfam" id="PF04773">
    <property type="entry name" value="FecR"/>
    <property type="match status" value="1"/>
</dbReference>